<organism evidence="1">
    <name type="scientific">uncultured Caudovirales phage</name>
    <dbReference type="NCBI Taxonomy" id="2100421"/>
    <lineage>
        <taxon>Viruses</taxon>
        <taxon>Duplodnaviria</taxon>
        <taxon>Heunggongvirae</taxon>
        <taxon>Uroviricota</taxon>
        <taxon>Caudoviricetes</taxon>
        <taxon>Peduoviridae</taxon>
        <taxon>Maltschvirus</taxon>
        <taxon>Maltschvirus maltsch</taxon>
    </lineage>
</organism>
<dbReference type="EMBL" id="LR798243">
    <property type="protein sequence ID" value="CAB5214299.1"/>
    <property type="molecule type" value="Genomic_DNA"/>
</dbReference>
<accession>A0A6J7WK37</accession>
<protein>
    <submittedName>
        <fullName evidence="1">Uncharacterized protein</fullName>
    </submittedName>
</protein>
<evidence type="ECO:0000313" key="1">
    <source>
        <dbReference type="EMBL" id="CAB5214299.1"/>
    </source>
</evidence>
<gene>
    <name evidence="1" type="ORF">UFOVP190_46</name>
</gene>
<reference evidence="1" key="1">
    <citation type="submission" date="2020-05" db="EMBL/GenBank/DDBJ databases">
        <authorList>
            <person name="Chiriac C."/>
            <person name="Salcher M."/>
            <person name="Ghai R."/>
            <person name="Kavagutti S V."/>
        </authorList>
    </citation>
    <scope>NUCLEOTIDE SEQUENCE</scope>
</reference>
<name>A0A6J7WK37_9CAUD</name>
<proteinExistence type="predicted"/>
<sequence length="120" mass="13994">MDPEFLKALELVAEYDRNRPKFIKEFRLYYNEDGSIIGLWETDHPEGNYIVLSHPDEFNQTNTNQLRVVNGQLKKIEVKTVNRTVLSKSTTGQRVVAGNAAIALYPEEKYNNVEYYDRHN</sequence>